<comment type="caution">
    <text evidence="1">The sequence shown here is derived from an EMBL/GenBank/DDBJ whole genome shotgun (WGS) entry which is preliminary data.</text>
</comment>
<name>X1NT79_9ZZZZ</name>
<reference evidence="1" key="1">
    <citation type="journal article" date="2014" name="Front. Microbiol.">
        <title>High frequency of phylogenetically diverse reductive dehalogenase-homologous genes in deep subseafloor sedimentary metagenomes.</title>
        <authorList>
            <person name="Kawai M."/>
            <person name="Futagami T."/>
            <person name="Toyoda A."/>
            <person name="Takaki Y."/>
            <person name="Nishi S."/>
            <person name="Hori S."/>
            <person name="Arai W."/>
            <person name="Tsubouchi T."/>
            <person name="Morono Y."/>
            <person name="Uchiyama I."/>
            <person name="Ito T."/>
            <person name="Fujiyama A."/>
            <person name="Inagaki F."/>
            <person name="Takami H."/>
        </authorList>
    </citation>
    <scope>NUCLEOTIDE SEQUENCE</scope>
    <source>
        <strain evidence="1">Expedition CK06-06</strain>
    </source>
</reference>
<protein>
    <submittedName>
        <fullName evidence="1">Uncharacterized protein</fullName>
    </submittedName>
</protein>
<organism evidence="1">
    <name type="scientific">marine sediment metagenome</name>
    <dbReference type="NCBI Taxonomy" id="412755"/>
    <lineage>
        <taxon>unclassified sequences</taxon>
        <taxon>metagenomes</taxon>
        <taxon>ecological metagenomes</taxon>
    </lineage>
</organism>
<dbReference type="AlphaFoldDB" id="X1NT79"/>
<evidence type="ECO:0000313" key="1">
    <source>
        <dbReference type="EMBL" id="GAI29965.1"/>
    </source>
</evidence>
<feature type="non-terminal residue" evidence="1">
    <location>
        <position position="1"/>
    </location>
</feature>
<gene>
    <name evidence="1" type="ORF">S06H3_24985</name>
</gene>
<accession>X1NT79</accession>
<dbReference type="EMBL" id="BARV01014169">
    <property type="protein sequence ID" value="GAI29965.1"/>
    <property type="molecule type" value="Genomic_DNA"/>
</dbReference>
<proteinExistence type="predicted"/>
<sequence length="36" mass="4013">AEKGKRLKFPPKGLEEFVPKVAQGTWNPRSETEAGE</sequence>